<feature type="domain" description="HTH OST-type" evidence="1">
    <location>
        <begin position="1"/>
        <end position="70"/>
    </location>
</feature>
<evidence type="ECO:0000313" key="2">
    <source>
        <dbReference type="EMBL" id="MBB4228395.1"/>
    </source>
</evidence>
<dbReference type="CDD" id="cd10146">
    <property type="entry name" value="LabA_like_C"/>
    <property type="match status" value="1"/>
</dbReference>
<dbReference type="EMBL" id="JACIFX010000002">
    <property type="protein sequence ID" value="MBB4228395.1"/>
    <property type="molecule type" value="Genomic_DNA"/>
</dbReference>
<gene>
    <name evidence="2" type="ORF">GGD56_002221</name>
</gene>
<dbReference type="InterPro" id="IPR041966">
    <property type="entry name" value="LOTUS-like"/>
</dbReference>
<organism evidence="2 3">
    <name type="scientific">Rhizobium mongolense</name>
    <dbReference type="NCBI Taxonomy" id="57676"/>
    <lineage>
        <taxon>Bacteria</taxon>
        <taxon>Pseudomonadati</taxon>
        <taxon>Pseudomonadota</taxon>
        <taxon>Alphaproteobacteria</taxon>
        <taxon>Hyphomicrobiales</taxon>
        <taxon>Rhizobiaceae</taxon>
        <taxon>Rhizobium/Agrobacterium group</taxon>
        <taxon>Rhizobium</taxon>
    </lineage>
</organism>
<evidence type="ECO:0000259" key="1">
    <source>
        <dbReference type="PROSITE" id="PS51644"/>
    </source>
</evidence>
<dbReference type="Proteomes" id="UP000551353">
    <property type="component" value="Unassembled WGS sequence"/>
</dbReference>
<accession>A0ABR6IKX9</accession>
<keyword evidence="3" id="KW-1185">Reference proteome</keyword>
<dbReference type="Pfam" id="PF12872">
    <property type="entry name" value="OST-HTH"/>
    <property type="match status" value="1"/>
</dbReference>
<evidence type="ECO:0000313" key="3">
    <source>
        <dbReference type="Proteomes" id="UP000551353"/>
    </source>
</evidence>
<reference evidence="2 3" key="1">
    <citation type="submission" date="2020-08" db="EMBL/GenBank/DDBJ databases">
        <title>Genomic Encyclopedia of Type Strains, Phase IV (KMG-V): Genome sequencing to study the core and pangenomes of soil and plant-associated prokaryotes.</title>
        <authorList>
            <person name="Whitman W."/>
        </authorList>
    </citation>
    <scope>NUCLEOTIDE SEQUENCE [LARGE SCALE GENOMIC DNA]</scope>
    <source>
        <strain evidence="2 3">SEMIA 4087</strain>
    </source>
</reference>
<dbReference type="RefSeq" id="WP_022714797.1">
    <property type="nucleotide sequence ID" value="NZ_JACIFX010000002.1"/>
</dbReference>
<sequence length="71" mass="7863">MIQKAVEASADEDGRANLARVGDHLAKQSPDFDARNYGFARLSDLVKASGILEVERTGEHPKVVMVRLQKR</sequence>
<dbReference type="Gene3D" id="3.30.420.610">
    <property type="entry name" value="LOTUS domain-like"/>
    <property type="match status" value="1"/>
</dbReference>
<proteinExistence type="predicted"/>
<dbReference type="PROSITE" id="PS51644">
    <property type="entry name" value="HTH_OST"/>
    <property type="match status" value="1"/>
</dbReference>
<protein>
    <recommendedName>
        <fullName evidence="1">HTH OST-type domain-containing protein</fullName>
    </recommendedName>
</protein>
<dbReference type="InterPro" id="IPR025605">
    <property type="entry name" value="OST-HTH/LOTUS_dom"/>
</dbReference>
<comment type="caution">
    <text evidence="2">The sequence shown here is derived from an EMBL/GenBank/DDBJ whole genome shotgun (WGS) entry which is preliminary data.</text>
</comment>
<name>A0ABR6IKX9_9HYPH</name>